<evidence type="ECO:0000256" key="5">
    <source>
        <dbReference type="ARBA" id="ARBA00022898"/>
    </source>
</evidence>
<gene>
    <name evidence="8" type="ORF">SAMN05421743_101432</name>
</gene>
<dbReference type="PROSITE" id="PS00105">
    <property type="entry name" value="AA_TRANSFER_CLASS_1"/>
    <property type="match status" value="1"/>
</dbReference>
<dbReference type="CDD" id="cd00609">
    <property type="entry name" value="AAT_like"/>
    <property type="match status" value="1"/>
</dbReference>
<evidence type="ECO:0000256" key="3">
    <source>
        <dbReference type="ARBA" id="ARBA00022576"/>
    </source>
</evidence>
<dbReference type="GO" id="GO:0006520">
    <property type="term" value="P:amino acid metabolic process"/>
    <property type="evidence" value="ECO:0007669"/>
    <property type="project" value="InterPro"/>
</dbReference>
<dbReference type="PANTHER" id="PTHR46383:SF3">
    <property type="entry name" value="ASPARTATE AMINOTRANSFERASE-RELATED"/>
    <property type="match status" value="1"/>
</dbReference>
<dbReference type="InterPro" id="IPR050596">
    <property type="entry name" value="AspAT/PAT-like"/>
</dbReference>
<dbReference type="InterPro" id="IPR015424">
    <property type="entry name" value="PyrdxlP-dep_Trfase"/>
</dbReference>
<dbReference type="InterPro" id="IPR004838">
    <property type="entry name" value="NHTrfase_class1_PyrdxlP-BS"/>
</dbReference>
<dbReference type="NCBIfam" id="NF005816">
    <property type="entry name" value="PRK07682.1"/>
    <property type="match status" value="1"/>
</dbReference>
<dbReference type="Gene3D" id="3.90.1150.10">
    <property type="entry name" value="Aspartate Aminotransferase, domain 1"/>
    <property type="match status" value="1"/>
</dbReference>
<dbReference type="GO" id="GO:0030170">
    <property type="term" value="F:pyridoxal phosphate binding"/>
    <property type="evidence" value="ECO:0007669"/>
    <property type="project" value="InterPro"/>
</dbReference>
<dbReference type="Gene3D" id="3.40.640.10">
    <property type="entry name" value="Type I PLP-dependent aspartate aminotransferase-like (Major domain)"/>
    <property type="match status" value="1"/>
</dbReference>
<dbReference type="EMBL" id="FNQR01000001">
    <property type="protein sequence ID" value="SDZ85473.1"/>
    <property type="molecule type" value="Genomic_DNA"/>
</dbReference>
<evidence type="ECO:0000256" key="2">
    <source>
        <dbReference type="ARBA" id="ARBA00007441"/>
    </source>
</evidence>
<keyword evidence="9" id="KW-1185">Reference proteome</keyword>
<keyword evidence="4 6" id="KW-0808">Transferase</keyword>
<dbReference type="EC" id="2.6.1.-" evidence="6"/>
<reference evidence="8 9" key="1">
    <citation type="submission" date="2016-10" db="EMBL/GenBank/DDBJ databases">
        <authorList>
            <person name="de Groot N.N."/>
        </authorList>
    </citation>
    <scope>NUCLEOTIDE SEQUENCE [LARGE SCALE GENOMIC DNA]</scope>
    <source>
        <strain evidence="8 9">CCM7597</strain>
    </source>
</reference>
<protein>
    <recommendedName>
        <fullName evidence="6">Aminotransferase</fullName>
        <ecNumber evidence="6">2.6.1.-</ecNumber>
    </recommendedName>
</protein>
<evidence type="ECO:0000256" key="1">
    <source>
        <dbReference type="ARBA" id="ARBA00001933"/>
    </source>
</evidence>
<evidence type="ECO:0000313" key="8">
    <source>
        <dbReference type="EMBL" id="SDZ85473.1"/>
    </source>
</evidence>
<dbReference type="PANTHER" id="PTHR46383">
    <property type="entry name" value="ASPARTATE AMINOTRANSFERASE"/>
    <property type="match status" value="1"/>
</dbReference>
<dbReference type="FunFam" id="3.40.640.10:FF:000033">
    <property type="entry name" value="Aspartate aminotransferase"/>
    <property type="match status" value="1"/>
</dbReference>
<accession>A0A1H3WEE5</accession>
<dbReference type="GO" id="GO:0008483">
    <property type="term" value="F:transaminase activity"/>
    <property type="evidence" value="ECO:0007669"/>
    <property type="project" value="UniProtKB-KW"/>
</dbReference>
<proteinExistence type="inferred from homology"/>
<evidence type="ECO:0000256" key="6">
    <source>
        <dbReference type="RuleBase" id="RU000481"/>
    </source>
</evidence>
<keyword evidence="3 6" id="KW-0032">Aminotransferase</keyword>
<dbReference type="SUPFAM" id="SSF53383">
    <property type="entry name" value="PLP-dependent transferases"/>
    <property type="match status" value="1"/>
</dbReference>
<evidence type="ECO:0000259" key="7">
    <source>
        <dbReference type="Pfam" id="PF00155"/>
    </source>
</evidence>
<dbReference type="AlphaFoldDB" id="A0A1H3WEE5"/>
<evidence type="ECO:0000313" key="9">
    <source>
        <dbReference type="Proteomes" id="UP000198584"/>
    </source>
</evidence>
<dbReference type="STRING" id="571932.SAMN05421743_101432"/>
<dbReference type="OrthoDB" id="9802328at2"/>
<name>A0A1H3WEE5_9BACI</name>
<comment type="cofactor">
    <cofactor evidence="1 6">
        <name>pyridoxal 5'-phosphate</name>
        <dbReference type="ChEBI" id="CHEBI:597326"/>
    </cofactor>
</comment>
<dbReference type="RefSeq" id="WP_093041794.1">
    <property type="nucleotide sequence ID" value="NZ_FNQR01000001.1"/>
</dbReference>
<dbReference type="InterPro" id="IPR015421">
    <property type="entry name" value="PyrdxlP-dep_Trfase_major"/>
</dbReference>
<dbReference type="Pfam" id="PF00155">
    <property type="entry name" value="Aminotran_1_2"/>
    <property type="match status" value="1"/>
</dbReference>
<evidence type="ECO:0000256" key="4">
    <source>
        <dbReference type="ARBA" id="ARBA00022679"/>
    </source>
</evidence>
<dbReference type="InterPro" id="IPR004839">
    <property type="entry name" value="Aminotransferase_I/II_large"/>
</dbReference>
<organism evidence="8 9">
    <name type="scientific">Thalassobacillus cyri</name>
    <dbReference type="NCBI Taxonomy" id="571932"/>
    <lineage>
        <taxon>Bacteria</taxon>
        <taxon>Bacillati</taxon>
        <taxon>Bacillota</taxon>
        <taxon>Bacilli</taxon>
        <taxon>Bacillales</taxon>
        <taxon>Bacillaceae</taxon>
        <taxon>Thalassobacillus</taxon>
    </lineage>
</organism>
<sequence>MNQYLSKQVADLKPSGIRRFFDLAAQMDDVISLGVGEPDFVTPWSFIEQSFHALEQGYTSYTENAGMIELREEISAYLNRSFGLSYDASDQVIVSVGASQAIDLALRAIVNPGDEVIVVEPSFVAYVPAITLAGGTPVTIQTKAEDDFKVQPEQIEAAITPNTKAIMLCNPNNPTGTFLEKKELEQLGKVIAKHDLLVLSDEIYAELTYDEPYTSFPTISGMKERTILISGFSKAFAMTGWRLGYATGPSEIISAMVKIHQYTMMCAPTMAQHAALEAMKNGRESVQHMLESYKQRRNLIVSSLNEIGLDCPNPGGAFYAFPSIKATGLSSAEFAEQLLQEEHVAVVPGEVFGANGEGYVRCSYATSIKQLDEAMNRIKRFVEKRINPATASLKSSG</sequence>
<dbReference type="InterPro" id="IPR015422">
    <property type="entry name" value="PyrdxlP-dep_Trfase_small"/>
</dbReference>
<comment type="similarity">
    <text evidence="2 6">Belongs to the class-I pyridoxal-phosphate-dependent aminotransferase family.</text>
</comment>
<keyword evidence="5" id="KW-0663">Pyridoxal phosphate</keyword>
<dbReference type="Proteomes" id="UP000198584">
    <property type="component" value="Unassembled WGS sequence"/>
</dbReference>
<feature type="domain" description="Aminotransferase class I/classII large" evidence="7">
    <location>
        <begin position="29"/>
        <end position="378"/>
    </location>
</feature>